<gene>
    <name evidence="1" type="ORF">WOLCODRAFT_166124</name>
</gene>
<proteinExistence type="predicted"/>
<dbReference type="OrthoDB" id="193931at2759"/>
<evidence type="ECO:0000313" key="1">
    <source>
        <dbReference type="EMBL" id="PCH35213.1"/>
    </source>
</evidence>
<reference evidence="1 2" key="1">
    <citation type="journal article" date="2012" name="Science">
        <title>The Paleozoic origin of enzymatic lignin decomposition reconstructed from 31 fungal genomes.</title>
        <authorList>
            <person name="Floudas D."/>
            <person name="Binder M."/>
            <person name="Riley R."/>
            <person name="Barry K."/>
            <person name="Blanchette R.A."/>
            <person name="Henrissat B."/>
            <person name="Martinez A.T."/>
            <person name="Otillar R."/>
            <person name="Spatafora J.W."/>
            <person name="Yadav J.S."/>
            <person name="Aerts A."/>
            <person name="Benoit I."/>
            <person name="Boyd A."/>
            <person name="Carlson A."/>
            <person name="Copeland A."/>
            <person name="Coutinho P.M."/>
            <person name="de Vries R.P."/>
            <person name="Ferreira P."/>
            <person name="Findley K."/>
            <person name="Foster B."/>
            <person name="Gaskell J."/>
            <person name="Glotzer D."/>
            <person name="Gorecki P."/>
            <person name="Heitman J."/>
            <person name="Hesse C."/>
            <person name="Hori C."/>
            <person name="Igarashi K."/>
            <person name="Jurgens J.A."/>
            <person name="Kallen N."/>
            <person name="Kersten P."/>
            <person name="Kohler A."/>
            <person name="Kuees U."/>
            <person name="Kumar T.K.A."/>
            <person name="Kuo A."/>
            <person name="LaButti K."/>
            <person name="Larrondo L.F."/>
            <person name="Lindquist E."/>
            <person name="Ling A."/>
            <person name="Lombard V."/>
            <person name="Lucas S."/>
            <person name="Lundell T."/>
            <person name="Martin R."/>
            <person name="McLaughlin D.J."/>
            <person name="Morgenstern I."/>
            <person name="Morin E."/>
            <person name="Murat C."/>
            <person name="Nagy L.G."/>
            <person name="Nolan M."/>
            <person name="Ohm R.A."/>
            <person name="Patyshakuliyeva A."/>
            <person name="Rokas A."/>
            <person name="Ruiz-Duenas F.J."/>
            <person name="Sabat G."/>
            <person name="Salamov A."/>
            <person name="Samejima M."/>
            <person name="Schmutz J."/>
            <person name="Slot J.C."/>
            <person name="St John F."/>
            <person name="Stenlid J."/>
            <person name="Sun H."/>
            <person name="Sun S."/>
            <person name="Syed K."/>
            <person name="Tsang A."/>
            <person name="Wiebenga A."/>
            <person name="Young D."/>
            <person name="Pisabarro A."/>
            <person name="Eastwood D.C."/>
            <person name="Martin F."/>
            <person name="Cullen D."/>
            <person name="Grigoriev I.V."/>
            <person name="Hibbett D.S."/>
        </authorList>
    </citation>
    <scope>NUCLEOTIDE SEQUENCE [LARGE SCALE GENOMIC DNA]</scope>
    <source>
        <strain evidence="1 2">MD-104</strain>
    </source>
</reference>
<keyword evidence="2" id="KW-1185">Reference proteome</keyword>
<dbReference type="Proteomes" id="UP000218811">
    <property type="component" value="Unassembled WGS sequence"/>
</dbReference>
<dbReference type="AlphaFoldDB" id="A0A2H3J619"/>
<protein>
    <submittedName>
        <fullName evidence="1">Uncharacterized protein</fullName>
    </submittedName>
</protein>
<dbReference type="EMBL" id="KB467843">
    <property type="protein sequence ID" value="PCH35213.1"/>
    <property type="molecule type" value="Genomic_DNA"/>
</dbReference>
<sequence>MLPVLPARTYRLLHLLVRRITIRPPTSIVLTGRVKTPILAFDTVLSVLISVKRFSYSLLRDVPILQCVRCDDKITAPQAFAHPAVVTISSGTQTPWLQKRQQCSYISSASVYVGIAAPPIRLQGLDVEYRLLGVQSYLLYSVLDVLTTCNETERPMDQLGIISGHEKNDGWHVLKRRMDELTIQDVPAAMQEQVFFRIEFSAINGAPPSASQTPTRCRTRCFHRQTRSWALGARNDMTDDLQFIIELVLEKRPVSIQDDLSATPD</sequence>
<name>A0A2H3J619_WOLCO</name>
<organism evidence="1 2">
    <name type="scientific">Wolfiporia cocos (strain MD-104)</name>
    <name type="common">Brown rot fungus</name>
    <dbReference type="NCBI Taxonomy" id="742152"/>
    <lineage>
        <taxon>Eukaryota</taxon>
        <taxon>Fungi</taxon>
        <taxon>Dikarya</taxon>
        <taxon>Basidiomycota</taxon>
        <taxon>Agaricomycotina</taxon>
        <taxon>Agaricomycetes</taxon>
        <taxon>Polyporales</taxon>
        <taxon>Phaeolaceae</taxon>
        <taxon>Wolfiporia</taxon>
    </lineage>
</organism>
<accession>A0A2H3J619</accession>
<evidence type="ECO:0000313" key="2">
    <source>
        <dbReference type="Proteomes" id="UP000218811"/>
    </source>
</evidence>